<organism evidence="5 6">
    <name type="scientific">Physocladia obscura</name>
    <dbReference type="NCBI Taxonomy" id="109957"/>
    <lineage>
        <taxon>Eukaryota</taxon>
        <taxon>Fungi</taxon>
        <taxon>Fungi incertae sedis</taxon>
        <taxon>Chytridiomycota</taxon>
        <taxon>Chytridiomycota incertae sedis</taxon>
        <taxon>Chytridiomycetes</taxon>
        <taxon>Chytridiales</taxon>
        <taxon>Chytriomycetaceae</taxon>
        <taxon>Physocladia</taxon>
    </lineage>
</organism>
<evidence type="ECO:0000313" key="6">
    <source>
        <dbReference type="Proteomes" id="UP001211907"/>
    </source>
</evidence>
<gene>
    <name evidence="5" type="ORF">HK100_011137</name>
</gene>
<proteinExistence type="inferred from homology"/>
<comment type="similarity">
    <text evidence="2">Belongs to the PAF1 family.</text>
</comment>
<dbReference type="Proteomes" id="UP001211907">
    <property type="component" value="Unassembled WGS sequence"/>
</dbReference>
<comment type="caution">
    <text evidence="5">The sequence shown here is derived from an EMBL/GenBank/DDBJ whole genome shotgun (WGS) entry which is preliminary data.</text>
</comment>
<evidence type="ECO:0000256" key="4">
    <source>
        <dbReference type="SAM" id="MobiDB-lite"/>
    </source>
</evidence>
<protein>
    <submittedName>
        <fullName evidence="5">Uncharacterized protein</fullName>
    </submittedName>
</protein>
<feature type="region of interest" description="Disordered" evidence="4">
    <location>
        <begin position="557"/>
        <end position="672"/>
    </location>
</feature>
<keyword evidence="6" id="KW-1185">Reference proteome</keyword>
<dbReference type="AlphaFoldDB" id="A0AAD5T7P0"/>
<feature type="compositionally biased region" description="Pro residues" evidence="4">
    <location>
        <begin position="561"/>
        <end position="575"/>
    </location>
</feature>
<dbReference type="GO" id="GO:0003682">
    <property type="term" value="F:chromatin binding"/>
    <property type="evidence" value="ECO:0007669"/>
    <property type="project" value="TreeGrafter"/>
</dbReference>
<feature type="compositionally biased region" description="Polar residues" evidence="4">
    <location>
        <begin position="576"/>
        <end position="586"/>
    </location>
</feature>
<name>A0AAD5T7P0_9FUNG</name>
<dbReference type="PANTHER" id="PTHR23188">
    <property type="entry name" value="RNA POLYMERASE II-ASSOCIATED FACTOR 1 HOMOLOG"/>
    <property type="match status" value="1"/>
</dbReference>
<dbReference type="GO" id="GO:0006368">
    <property type="term" value="P:transcription elongation by RNA polymerase II"/>
    <property type="evidence" value="ECO:0007669"/>
    <property type="project" value="InterPro"/>
</dbReference>
<evidence type="ECO:0000256" key="2">
    <source>
        <dbReference type="ARBA" id="ARBA00007560"/>
    </source>
</evidence>
<sequence length="672" mass="71401">MNNKNGRSNASSAGSRSIGIGYSVTSTGTGTAGVKPNAAAGAKAKEKTKKLGQDFICATIYTNKLPPGPFEPKLVAADKLSWRRANAQFAFEHYAANPTPATSANPSFGSSASPTLLLPQSQVQSATTTTATTTAATIDSFTDIDTTGLGALPVHPVIPHTAATALRLALDPPPAIPNTNNANNTAANAKPPPLHPKDQALLRPYAPPSINASTNATSAARPIAAWLRRTEYIAHDSIPTVSASAAAISAATAAGASKQAKSKSFHPKQLQQRHTRQELVASIDRSFDAAAAAFIATIKHPSNPSLSATELLPVFPEFERVAYPYFSLVYDADPVANDEKKEESSTASSYNSNADVARSAALLKVFSPPSDDNNELGASATGAPILAFYAPSQPAIHAILERRRRIDEEEDDDDEDIVYDEEENPVLDFVHVKDFNYKLKHFSNGAGPLTDDSDDFLLHQGAALGPGGSGSGSGGQMIFLSVSDEVASYHSLRGRFDLVRTRAQSKNNRGRYTQEDSAALAFEKAKPTIYQTVKRSRNPHEVYAKRKAMHKVLPLDVEQPEAPPPPSPSSSPPLPKQSNIAASVGNNDDADLDDEISRAVAAGDEDEDGRGTKKIKVTSFDGNGSGRRRDYGNDSLSDSDRDSRGNRDEQRSDAGNAMNGGVVVDEDGDAEW</sequence>
<comment type="subcellular location">
    <subcellularLocation>
        <location evidence="1">Nucleus</location>
    </subcellularLocation>
</comment>
<reference evidence="5" key="1">
    <citation type="submission" date="2020-05" db="EMBL/GenBank/DDBJ databases">
        <title>Phylogenomic resolution of chytrid fungi.</title>
        <authorList>
            <person name="Stajich J.E."/>
            <person name="Amses K."/>
            <person name="Simmons R."/>
            <person name="Seto K."/>
            <person name="Myers J."/>
            <person name="Bonds A."/>
            <person name="Quandt C.A."/>
            <person name="Barry K."/>
            <person name="Liu P."/>
            <person name="Grigoriev I."/>
            <person name="Longcore J.E."/>
            <person name="James T.Y."/>
        </authorList>
    </citation>
    <scope>NUCLEOTIDE SEQUENCE</scope>
    <source>
        <strain evidence="5">JEL0513</strain>
    </source>
</reference>
<dbReference type="InterPro" id="IPR007133">
    <property type="entry name" value="RNA_pol_II-assoc_Paf1"/>
</dbReference>
<keyword evidence="3" id="KW-0539">Nucleus</keyword>
<feature type="compositionally biased region" description="Basic and acidic residues" evidence="4">
    <location>
        <begin position="627"/>
        <end position="652"/>
    </location>
</feature>
<dbReference type="GO" id="GO:0000993">
    <property type="term" value="F:RNA polymerase II complex binding"/>
    <property type="evidence" value="ECO:0007669"/>
    <property type="project" value="TreeGrafter"/>
</dbReference>
<dbReference type="Pfam" id="PF03985">
    <property type="entry name" value="Paf1"/>
    <property type="match status" value="1"/>
</dbReference>
<evidence type="ECO:0000313" key="5">
    <source>
        <dbReference type="EMBL" id="KAJ3124725.1"/>
    </source>
</evidence>
<evidence type="ECO:0000256" key="1">
    <source>
        <dbReference type="ARBA" id="ARBA00004123"/>
    </source>
</evidence>
<evidence type="ECO:0000256" key="3">
    <source>
        <dbReference type="ARBA" id="ARBA00023242"/>
    </source>
</evidence>
<dbReference type="PANTHER" id="PTHR23188:SF12">
    <property type="entry name" value="RNA POLYMERASE II-ASSOCIATED FACTOR 1 HOMOLOG"/>
    <property type="match status" value="1"/>
</dbReference>
<dbReference type="EMBL" id="JADGJH010000654">
    <property type="protein sequence ID" value="KAJ3124725.1"/>
    <property type="molecule type" value="Genomic_DNA"/>
</dbReference>
<dbReference type="GO" id="GO:0016593">
    <property type="term" value="C:Cdc73/Paf1 complex"/>
    <property type="evidence" value="ECO:0007669"/>
    <property type="project" value="InterPro"/>
</dbReference>
<accession>A0AAD5T7P0</accession>